<sequence>MSQYYGRSLCLRSLCATRWNSAQGYFASLLCVHKLKTAEAVIVPLSYASYMLQREENTVGDVCELALFLLGYALHPMYAEHARKMPTTAVSGVVDARSIYQS</sequence>
<dbReference type="VEuPathDB" id="FungiDB:PITG_07733"/>
<keyword evidence="2" id="KW-1185">Reference proteome</keyword>
<dbReference type="EMBL" id="DS028128">
    <property type="protein sequence ID" value="EEY54038.1"/>
    <property type="molecule type" value="Genomic_DNA"/>
</dbReference>
<dbReference type="InParanoid" id="D0N903"/>
<gene>
    <name evidence="1" type="ORF">PITG_07733</name>
</gene>
<dbReference type="RefSeq" id="XP_002904669.1">
    <property type="nucleotide sequence ID" value="XM_002904623.1"/>
</dbReference>
<organism evidence="1 2">
    <name type="scientific">Phytophthora infestans (strain T30-4)</name>
    <name type="common">Potato late blight agent</name>
    <dbReference type="NCBI Taxonomy" id="403677"/>
    <lineage>
        <taxon>Eukaryota</taxon>
        <taxon>Sar</taxon>
        <taxon>Stramenopiles</taxon>
        <taxon>Oomycota</taxon>
        <taxon>Peronosporomycetes</taxon>
        <taxon>Peronosporales</taxon>
        <taxon>Peronosporaceae</taxon>
        <taxon>Phytophthora</taxon>
    </lineage>
</organism>
<dbReference type="HOGENOM" id="CLU_2282932_0_0_1"/>
<evidence type="ECO:0000313" key="2">
    <source>
        <dbReference type="Proteomes" id="UP000006643"/>
    </source>
</evidence>
<dbReference type="GeneID" id="9462840"/>
<accession>D0N903</accession>
<dbReference type="OrthoDB" id="89220at2759"/>
<evidence type="ECO:0000313" key="1">
    <source>
        <dbReference type="EMBL" id="EEY54038.1"/>
    </source>
</evidence>
<name>D0N903_PHYIT</name>
<dbReference type="KEGG" id="pif:PITG_07733"/>
<dbReference type="AlphaFoldDB" id="D0N903"/>
<protein>
    <submittedName>
        <fullName evidence="1">Uncharacterized protein</fullName>
    </submittedName>
</protein>
<reference evidence="2" key="1">
    <citation type="journal article" date="2009" name="Nature">
        <title>Genome sequence and analysis of the Irish potato famine pathogen Phytophthora infestans.</title>
        <authorList>
            <consortium name="The Broad Institute Genome Sequencing Platform"/>
            <person name="Haas B.J."/>
            <person name="Kamoun S."/>
            <person name="Zody M.C."/>
            <person name="Jiang R.H."/>
            <person name="Handsaker R.E."/>
            <person name="Cano L.M."/>
            <person name="Grabherr M."/>
            <person name="Kodira C.D."/>
            <person name="Raffaele S."/>
            <person name="Torto-Alalibo T."/>
            <person name="Bozkurt T.O."/>
            <person name="Ah-Fong A.M."/>
            <person name="Alvarado L."/>
            <person name="Anderson V.L."/>
            <person name="Armstrong M.R."/>
            <person name="Avrova A."/>
            <person name="Baxter L."/>
            <person name="Beynon J."/>
            <person name="Boevink P.C."/>
            <person name="Bollmann S.R."/>
            <person name="Bos J.I."/>
            <person name="Bulone V."/>
            <person name="Cai G."/>
            <person name="Cakir C."/>
            <person name="Carrington J.C."/>
            <person name="Chawner M."/>
            <person name="Conti L."/>
            <person name="Costanzo S."/>
            <person name="Ewan R."/>
            <person name="Fahlgren N."/>
            <person name="Fischbach M.A."/>
            <person name="Fugelstad J."/>
            <person name="Gilroy E.M."/>
            <person name="Gnerre S."/>
            <person name="Green P.J."/>
            <person name="Grenville-Briggs L.J."/>
            <person name="Griffith J."/>
            <person name="Grunwald N.J."/>
            <person name="Horn K."/>
            <person name="Horner N.R."/>
            <person name="Hu C.H."/>
            <person name="Huitema E."/>
            <person name="Jeong D.H."/>
            <person name="Jones A.M."/>
            <person name="Jones J.D."/>
            <person name="Jones R.W."/>
            <person name="Karlsson E.K."/>
            <person name="Kunjeti S.G."/>
            <person name="Lamour K."/>
            <person name="Liu Z."/>
            <person name="Ma L."/>
            <person name="Maclean D."/>
            <person name="Chibucos M.C."/>
            <person name="McDonald H."/>
            <person name="McWalters J."/>
            <person name="Meijer H.J."/>
            <person name="Morgan W."/>
            <person name="Morris P.F."/>
            <person name="Munro C.A."/>
            <person name="O'Neill K."/>
            <person name="Ospina-Giraldo M."/>
            <person name="Pinzon A."/>
            <person name="Pritchard L."/>
            <person name="Ramsahoye B."/>
            <person name="Ren Q."/>
            <person name="Restrepo S."/>
            <person name="Roy S."/>
            <person name="Sadanandom A."/>
            <person name="Savidor A."/>
            <person name="Schornack S."/>
            <person name="Schwartz D.C."/>
            <person name="Schumann U.D."/>
            <person name="Schwessinger B."/>
            <person name="Seyer L."/>
            <person name="Sharpe T."/>
            <person name="Silvar C."/>
            <person name="Song J."/>
            <person name="Studholme D.J."/>
            <person name="Sykes S."/>
            <person name="Thines M."/>
            <person name="van de Vondervoort P.J."/>
            <person name="Phuntumart V."/>
            <person name="Wawra S."/>
            <person name="Weide R."/>
            <person name="Win J."/>
            <person name="Young C."/>
            <person name="Zhou S."/>
            <person name="Fry W."/>
            <person name="Meyers B.C."/>
            <person name="van West P."/>
            <person name="Ristaino J."/>
            <person name="Govers F."/>
            <person name="Birch P.R."/>
            <person name="Whisson S.C."/>
            <person name="Judelson H.S."/>
            <person name="Nusbaum C."/>
        </authorList>
    </citation>
    <scope>NUCLEOTIDE SEQUENCE [LARGE SCALE GENOMIC DNA]</scope>
    <source>
        <strain evidence="2">T30-4</strain>
    </source>
</reference>
<dbReference type="Proteomes" id="UP000006643">
    <property type="component" value="Unassembled WGS sequence"/>
</dbReference>
<proteinExistence type="predicted"/>